<sequence>MSMSTIIETISVQPERCVIVLNQDLPSGKAANASAVIALTVGQRHPELVGAPLIDADNGEYPGLIPIGIPVLSAHEETLKNLSTMCRQQGLDRVIFPIEGQETTDYHDFRAALLLQRPEELRLLGIAIIGNKKTVRKLTANCKLFG</sequence>
<evidence type="ECO:0000313" key="1">
    <source>
        <dbReference type="EMBL" id="NDL64747.1"/>
    </source>
</evidence>
<dbReference type="PIRSF" id="PIRSF033736">
    <property type="entry name" value="UCP033763"/>
    <property type="match status" value="1"/>
</dbReference>
<dbReference type="SUPFAM" id="SSF102462">
    <property type="entry name" value="Peptidyl-tRNA hydrolase II"/>
    <property type="match status" value="1"/>
</dbReference>
<dbReference type="EMBL" id="WUBS01000014">
    <property type="protein sequence ID" value="NDL64747.1"/>
    <property type="molecule type" value="Genomic_DNA"/>
</dbReference>
<dbReference type="InterPro" id="IPR018988">
    <property type="entry name" value="DUF2000"/>
</dbReference>
<dbReference type="Pfam" id="PF09391">
    <property type="entry name" value="DUF2000"/>
    <property type="match status" value="1"/>
</dbReference>
<reference evidence="1 2" key="2">
    <citation type="submission" date="2020-02" db="EMBL/GenBank/DDBJ databases">
        <title>The new genus of Enterobacteriales.</title>
        <authorList>
            <person name="Kim I.S."/>
        </authorList>
    </citation>
    <scope>NUCLEOTIDE SEQUENCE [LARGE SCALE GENOMIC DNA]</scope>
    <source>
        <strain evidence="1 2">SAP-6</strain>
    </source>
</reference>
<evidence type="ECO:0000313" key="2">
    <source>
        <dbReference type="Proteomes" id="UP000461443"/>
    </source>
</evidence>
<dbReference type="AlphaFoldDB" id="A0A845SNG5"/>
<name>A0A845SNG5_9GAMM</name>
<reference evidence="1 2" key="1">
    <citation type="submission" date="2019-12" db="EMBL/GenBank/DDBJ databases">
        <authorList>
            <person name="Lee S.D."/>
        </authorList>
    </citation>
    <scope>NUCLEOTIDE SEQUENCE [LARGE SCALE GENOMIC DNA]</scope>
    <source>
        <strain evidence="1 2">SAP-6</strain>
    </source>
</reference>
<dbReference type="InterPro" id="IPR023476">
    <property type="entry name" value="Pep_tRNA_hydro_II_dom_sf"/>
</dbReference>
<gene>
    <name evidence="1" type="ORF">GRH90_18595</name>
</gene>
<dbReference type="Gene3D" id="3.40.1490.10">
    <property type="entry name" value="Bit1"/>
    <property type="match status" value="1"/>
</dbReference>
<dbReference type="InterPro" id="IPR017021">
    <property type="entry name" value="UCP033763"/>
</dbReference>
<organism evidence="1 2">
    <name type="scientific">Acerihabitans arboris</name>
    <dbReference type="NCBI Taxonomy" id="2691583"/>
    <lineage>
        <taxon>Bacteria</taxon>
        <taxon>Pseudomonadati</taxon>
        <taxon>Pseudomonadota</taxon>
        <taxon>Gammaproteobacteria</taxon>
        <taxon>Enterobacterales</taxon>
        <taxon>Pectobacteriaceae</taxon>
        <taxon>Acerihabitans</taxon>
    </lineage>
</organism>
<proteinExistence type="predicted"/>
<accession>A0A845SNG5</accession>
<comment type="caution">
    <text evidence="1">The sequence shown here is derived from an EMBL/GenBank/DDBJ whole genome shotgun (WGS) entry which is preliminary data.</text>
</comment>
<protein>
    <submittedName>
        <fullName evidence="1">DUF2000 family protein</fullName>
    </submittedName>
</protein>
<dbReference type="Proteomes" id="UP000461443">
    <property type="component" value="Unassembled WGS sequence"/>
</dbReference>
<keyword evidence="2" id="KW-1185">Reference proteome</keyword>